<keyword evidence="4 14" id="KW-0812">Transmembrane</keyword>
<keyword evidence="14" id="KW-1003">Cell membrane</keyword>
<dbReference type="Pfam" id="PF17862">
    <property type="entry name" value="AAA_lid_3"/>
    <property type="match status" value="1"/>
</dbReference>
<evidence type="ECO:0000256" key="5">
    <source>
        <dbReference type="ARBA" id="ARBA00022723"/>
    </source>
</evidence>
<evidence type="ECO:0000256" key="7">
    <source>
        <dbReference type="ARBA" id="ARBA00022801"/>
    </source>
</evidence>
<dbReference type="Gene3D" id="1.10.8.60">
    <property type="match status" value="1"/>
</dbReference>
<evidence type="ECO:0000256" key="8">
    <source>
        <dbReference type="ARBA" id="ARBA00022833"/>
    </source>
</evidence>
<accession>A0A2H0XCZ9</accession>
<dbReference type="Gene3D" id="1.20.58.760">
    <property type="entry name" value="Peptidase M41"/>
    <property type="match status" value="1"/>
</dbReference>
<comment type="similarity">
    <text evidence="13 14">In the central section; belongs to the AAA ATPase family.</text>
</comment>
<keyword evidence="8 14" id="KW-0862">Zinc</keyword>
<comment type="caution">
    <text evidence="14">Lacks conserved residue(s) required for the propagation of feature annotation.</text>
</comment>
<reference evidence="18" key="1">
    <citation type="submission" date="2017-09" db="EMBL/GenBank/DDBJ databases">
        <title>Depth-based differentiation of microbial function through sediment-hosted aquifers and enrichment of novel symbionts in the deep terrestrial subsurface.</title>
        <authorList>
            <person name="Probst A.J."/>
            <person name="Ladd B."/>
            <person name="Jarett J.K."/>
            <person name="Geller-Mcgrath D.E."/>
            <person name="Sieber C.M.K."/>
            <person name="Emerson J.B."/>
            <person name="Anantharaman K."/>
            <person name="Thomas B.C."/>
            <person name="Malmstrom R."/>
            <person name="Stieglmeier M."/>
            <person name="Klingl A."/>
            <person name="Woyke T."/>
            <person name="Ryan C.M."/>
            <person name="Banfield J.F."/>
        </authorList>
    </citation>
    <scope>NUCLEOTIDE SEQUENCE [LARGE SCALE GENOMIC DNA]</scope>
</reference>
<keyword evidence="9 14" id="KW-0067">ATP-binding</keyword>
<protein>
    <recommendedName>
        <fullName evidence="14">ATP-dependent zinc metalloprotease FtsH</fullName>
        <ecNumber evidence="14">3.4.24.-</ecNumber>
    </recommendedName>
</protein>
<dbReference type="HAMAP" id="MF_01458">
    <property type="entry name" value="FtsH"/>
    <property type="match status" value="1"/>
</dbReference>
<dbReference type="FunFam" id="1.20.58.760:FF:000001">
    <property type="entry name" value="ATP-dependent zinc metalloprotease FtsH"/>
    <property type="match status" value="1"/>
</dbReference>
<organism evidence="17 18">
    <name type="scientific">candidate division WWE3 bacterium CG08_land_8_20_14_0_20_40_13</name>
    <dbReference type="NCBI Taxonomy" id="1975084"/>
    <lineage>
        <taxon>Bacteria</taxon>
        <taxon>Katanobacteria</taxon>
    </lineage>
</organism>
<dbReference type="FunFam" id="1.10.8.60:FF:000001">
    <property type="entry name" value="ATP-dependent zinc metalloprotease FtsH"/>
    <property type="match status" value="1"/>
</dbReference>
<dbReference type="GO" id="GO:0016887">
    <property type="term" value="F:ATP hydrolysis activity"/>
    <property type="evidence" value="ECO:0007669"/>
    <property type="project" value="UniProtKB-UniRule"/>
</dbReference>
<evidence type="ECO:0000256" key="12">
    <source>
        <dbReference type="ARBA" id="ARBA00023136"/>
    </source>
</evidence>
<comment type="similarity">
    <text evidence="2 14">In the C-terminal section; belongs to the peptidase M41 family.</text>
</comment>
<keyword evidence="17" id="KW-0132">Cell division</keyword>
<evidence type="ECO:0000256" key="3">
    <source>
        <dbReference type="ARBA" id="ARBA00022670"/>
    </source>
</evidence>
<dbReference type="SUPFAM" id="SSF52540">
    <property type="entry name" value="P-loop containing nucleoside triphosphate hydrolases"/>
    <property type="match status" value="1"/>
</dbReference>
<dbReference type="InterPro" id="IPR000642">
    <property type="entry name" value="Peptidase_M41"/>
</dbReference>
<dbReference type="PROSITE" id="PS00674">
    <property type="entry name" value="AAA"/>
    <property type="match status" value="1"/>
</dbReference>
<evidence type="ECO:0000256" key="10">
    <source>
        <dbReference type="ARBA" id="ARBA00022989"/>
    </source>
</evidence>
<dbReference type="InterPro" id="IPR027417">
    <property type="entry name" value="P-loop_NTPase"/>
</dbReference>
<dbReference type="CDD" id="cd19501">
    <property type="entry name" value="RecA-like_FtsH"/>
    <property type="match status" value="1"/>
</dbReference>
<dbReference type="InterPro" id="IPR037219">
    <property type="entry name" value="Peptidase_M41-like"/>
</dbReference>
<dbReference type="PANTHER" id="PTHR23076">
    <property type="entry name" value="METALLOPROTEASE M41 FTSH"/>
    <property type="match status" value="1"/>
</dbReference>
<comment type="subcellular location">
    <subcellularLocation>
        <location evidence="14">Cell membrane</location>
        <topology evidence="14">Multi-pass membrane protein</topology>
        <orientation evidence="14">Cytoplasmic side</orientation>
    </subcellularLocation>
    <subcellularLocation>
        <location evidence="1">Membrane</location>
    </subcellularLocation>
</comment>
<keyword evidence="10 14" id="KW-1133">Transmembrane helix</keyword>
<dbReference type="InterPro" id="IPR041569">
    <property type="entry name" value="AAA_lid_3"/>
</dbReference>
<gene>
    <name evidence="14" type="primary">ftsH</name>
    <name evidence="17" type="ORF">COT49_03520</name>
</gene>
<evidence type="ECO:0000256" key="13">
    <source>
        <dbReference type="ARBA" id="ARBA00061570"/>
    </source>
</evidence>
<evidence type="ECO:0000256" key="1">
    <source>
        <dbReference type="ARBA" id="ARBA00004370"/>
    </source>
</evidence>
<name>A0A2H0XCZ9_UNCKA</name>
<dbReference type="GO" id="GO:0005886">
    <property type="term" value="C:plasma membrane"/>
    <property type="evidence" value="ECO:0007669"/>
    <property type="project" value="UniProtKB-SubCell"/>
</dbReference>
<dbReference type="AlphaFoldDB" id="A0A2H0XCZ9"/>
<dbReference type="NCBIfam" id="TIGR01241">
    <property type="entry name" value="FtsH_fam"/>
    <property type="match status" value="1"/>
</dbReference>
<keyword evidence="12 14" id="KW-0472">Membrane</keyword>
<comment type="function">
    <text evidence="14">Acts as a processive, ATP-dependent zinc metallopeptidase for both cytoplasmic and membrane proteins. Plays a role in the quality control of integral membrane proteins.</text>
</comment>
<evidence type="ECO:0000313" key="17">
    <source>
        <dbReference type="EMBL" id="PIS22806.1"/>
    </source>
</evidence>
<evidence type="ECO:0000256" key="15">
    <source>
        <dbReference type="RuleBase" id="RU003651"/>
    </source>
</evidence>
<evidence type="ECO:0000256" key="6">
    <source>
        <dbReference type="ARBA" id="ARBA00022741"/>
    </source>
</evidence>
<comment type="similarity">
    <text evidence="15">Belongs to the AAA ATPase family.</text>
</comment>
<dbReference type="EC" id="3.4.24.-" evidence="14"/>
<evidence type="ECO:0000256" key="2">
    <source>
        <dbReference type="ARBA" id="ARBA00010044"/>
    </source>
</evidence>
<dbReference type="GO" id="GO:0004222">
    <property type="term" value="F:metalloendopeptidase activity"/>
    <property type="evidence" value="ECO:0007669"/>
    <property type="project" value="InterPro"/>
</dbReference>
<feature type="binding site" evidence="14">
    <location>
        <position position="427"/>
    </location>
    <ligand>
        <name>Zn(2+)</name>
        <dbReference type="ChEBI" id="CHEBI:29105"/>
        <note>catalytic</note>
    </ligand>
</feature>
<evidence type="ECO:0000256" key="9">
    <source>
        <dbReference type="ARBA" id="ARBA00022840"/>
    </source>
</evidence>
<dbReference type="Pfam" id="PF00004">
    <property type="entry name" value="AAA"/>
    <property type="match status" value="1"/>
</dbReference>
<dbReference type="InterPro" id="IPR003593">
    <property type="entry name" value="AAA+_ATPase"/>
</dbReference>
<dbReference type="GO" id="GO:0005524">
    <property type="term" value="F:ATP binding"/>
    <property type="evidence" value="ECO:0007669"/>
    <property type="project" value="UniProtKB-UniRule"/>
</dbReference>
<feature type="binding site" evidence="14">
    <location>
        <position position="503"/>
    </location>
    <ligand>
        <name>Zn(2+)</name>
        <dbReference type="ChEBI" id="CHEBI:29105"/>
        <note>catalytic</note>
    </ligand>
</feature>
<comment type="caution">
    <text evidence="17">The sequence shown here is derived from an EMBL/GenBank/DDBJ whole genome shotgun (WGS) entry which is preliminary data.</text>
</comment>
<dbReference type="GO" id="GO:0030163">
    <property type="term" value="P:protein catabolic process"/>
    <property type="evidence" value="ECO:0007669"/>
    <property type="project" value="UniProtKB-UniRule"/>
</dbReference>
<dbReference type="Proteomes" id="UP000230340">
    <property type="component" value="Unassembled WGS sequence"/>
</dbReference>
<keyword evidence="7 14" id="KW-0378">Hydrolase</keyword>
<feature type="domain" description="AAA+ ATPase" evidence="16">
    <location>
        <begin position="198"/>
        <end position="337"/>
    </location>
</feature>
<feature type="binding site" evidence="14">
    <location>
        <position position="431"/>
    </location>
    <ligand>
        <name>Zn(2+)</name>
        <dbReference type="ChEBI" id="CHEBI:29105"/>
        <note>catalytic</note>
    </ligand>
</feature>
<keyword evidence="5 14" id="KW-0479">Metal-binding</keyword>
<evidence type="ECO:0000256" key="14">
    <source>
        <dbReference type="HAMAP-Rule" id="MF_01458"/>
    </source>
</evidence>
<keyword evidence="17" id="KW-0131">Cell cycle</keyword>
<keyword evidence="3 14" id="KW-0645">Protease</keyword>
<dbReference type="EMBL" id="PEYT01000032">
    <property type="protein sequence ID" value="PIS22806.1"/>
    <property type="molecule type" value="Genomic_DNA"/>
</dbReference>
<proteinExistence type="inferred from homology"/>
<dbReference type="Gene3D" id="3.40.50.300">
    <property type="entry name" value="P-loop containing nucleotide triphosphate hydrolases"/>
    <property type="match status" value="1"/>
</dbReference>
<dbReference type="GO" id="GO:0004176">
    <property type="term" value="F:ATP-dependent peptidase activity"/>
    <property type="evidence" value="ECO:0007669"/>
    <property type="project" value="InterPro"/>
</dbReference>
<dbReference type="GO" id="GO:0051301">
    <property type="term" value="P:cell division"/>
    <property type="evidence" value="ECO:0007669"/>
    <property type="project" value="UniProtKB-KW"/>
</dbReference>
<comment type="subunit">
    <text evidence="14">Homohexamer.</text>
</comment>
<sequence length="603" mass="66936">MTVKKPQNGINVFKILFILFILWLSLYPLIKPPSQNNVEQRPISDSLNQIKNGEAVKVVVEGDKVQATLKDGKIIESKKEAGSDFIKTLNDNGIDPTKIANGVEFKVRFDWTNFIANVAPIAISILFFYMIFRQSRVAAGDIFNLGKTRAKLFSKDPKATNGITFKDVAGGDEVKKELTEIVDFLKNPEKYRKLGARIPKGVLLIGPAGVGKTLMARALAGEAETSFYSVAGSEFMEMLVGVGSARVRDLFGMAKTTQPSVIFIDEIDAIGRQRGMGLGGGHDEREQTLNQILVEMDGFDPRTTVVVLAATNRPDMLDPALVRPGRFDRKIYLTLPDVAERAEIFKIHMRGKPFAKDVVAEDIAKQTVGFSGADIENMLNEAAILAARYNKEKIEKTDLRDASTKVKLGPERRRLQNDEEKKMTAYHEAGHAMVASQLSGMDPVERVSIVARTMTLGHTEISQKIERGNETKTRLLDFITMALGGRAAEEIVFKEETIGAANDIERATEIAKRMVTEFGMSPLGPINFESSDDRIWLARQLGKPTGYSDAVAEKIDEEVSKIITQSLKKAKEIIVKKRSTLDKVVEELLKKETLEREEFEALL</sequence>
<feature type="active site" evidence="14">
    <location>
        <position position="428"/>
    </location>
</feature>
<dbReference type="PANTHER" id="PTHR23076:SF97">
    <property type="entry name" value="ATP-DEPENDENT ZINC METALLOPROTEASE YME1L1"/>
    <property type="match status" value="1"/>
</dbReference>
<dbReference type="InterPro" id="IPR005936">
    <property type="entry name" value="FtsH"/>
</dbReference>
<comment type="cofactor">
    <cofactor evidence="14">
        <name>Zn(2+)</name>
        <dbReference type="ChEBI" id="CHEBI:29105"/>
    </cofactor>
    <text evidence="14">Binds 1 zinc ion per subunit.</text>
</comment>
<dbReference type="SUPFAM" id="SSF140990">
    <property type="entry name" value="FtsH protease domain-like"/>
    <property type="match status" value="1"/>
</dbReference>
<dbReference type="InterPro" id="IPR003960">
    <property type="entry name" value="ATPase_AAA_CS"/>
</dbReference>
<evidence type="ECO:0000313" key="18">
    <source>
        <dbReference type="Proteomes" id="UP000230340"/>
    </source>
</evidence>
<evidence type="ECO:0000256" key="11">
    <source>
        <dbReference type="ARBA" id="ARBA00023049"/>
    </source>
</evidence>
<dbReference type="GO" id="GO:0008270">
    <property type="term" value="F:zinc ion binding"/>
    <property type="evidence" value="ECO:0007669"/>
    <property type="project" value="UniProtKB-UniRule"/>
</dbReference>
<dbReference type="FunFam" id="3.40.50.300:FF:000001">
    <property type="entry name" value="ATP-dependent zinc metalloprotease FtsH"/>
    <property type="match status" value="1"/>
</dbReference>
<dbReference type="SMART" id="SM00382">
    <property type="entry name" value="AAA"/>
    <property type="match status" value="1"/>
</dbReference>
<dbReference type="GO" id="GO:0006508">
    <property type="term" value="P:proteolysis"/>
    <property type="evidence" value="ECO:0007669"/>
    <property type="project" value="UniProtKB-KW"/>
</dbReference>
<keyword evidence="6 14" id="KW-0547">Nucleotide-binding</keyword>
<dbReference type="Pfam" id="PF01434">
    <property type="entry name" value="Peptidase_M41"/>
    <property type="match status" value="1"/>
</dbReference>
<evidence type="ECO:0000259" key="16">
    <source>
        <dbReference type="SMART" id="SM00382"/>
    </source>
</evidence>
<feature type="transmembrane region" description="Helical" evidence="14">
    <location>
        <begin position="12"/>
        <end position="30"/>
    </location>
</feature>
<evidence type="ECO:0000256" key="4">
    <source>
        <dbReference type="ARBA" id="ARBA00022692"/>
    </source>
</evidence>
<feature type="transmembrane region" description="Helical" evidence="14">
    <location>
        <begin position="114"/>
        <end position="132"/>
    </location>
</feature>
<dbReference type="InterPro" id="IPR003959">
    <property type="entry name" value="ATPase_AAA_core"/>
</dbReference>
<keyword evidence="11 14" id="KW-0482">Metalloprotease</keyword>